<organism evidence="5 6">
    <name type="scientific">Pseudodesulfovibrio alkaliphilus</name>
    <dbReference type="NCBI Taxonomy" id="2661613"/>
    <lineage>
        <taxon>Bacteria</taxon>
        <taxon>Pseudomonadati</taxon>
        <taxon>Thermodesulfobacteriota</taxon>
        <taxon>Desulfovibrionia</taxon>
        <taxon>Desulfovibrionales</taxon>
        <taxon>Desulfovibrionaceae</taxon>
    </lineage>
</organism>
<keyword evidence="4" id="KW-1133">Transmembrane helix</keyword>
<feature type="repeat" description="TPR" evidence="3">
    <location>
        <begin position="83"/>
        <end position="116"/>
    </location>
</feature>
<dbReference type="Gene3D" id="1.25.40.10">
    <property type="entry name" value="Tetratricopeptide repeat domain"/>
    <property type="match status" value="1"/>
</dbReference>
<dbReference type="AlphaFoldDB" id="A0A7K1KJQ1"/>
<reference evidence="5 6" key="1">
    <citation type="submission" date="2019-11" db="EMBL/GenBank/DDBJ databases">
        <title>Pseudodesulfovibrio alkaliphilus, sp. nov., an alkaliphilic sulfate-reducing bacteria from mud volcano of Taman peninsula, Russia.</title>
        <authorList>
            <person name="Frolova A."/>
            <person name="Merkel A.Y."/>
            <person name="Slobodkin A.I."/>
        </authorList>
    </citation>
    <scope>NUCLEOTIDE SEQUENCE [LARGE SCALE GENOMIC DNA]</scope>
    <source>
        <strain evidence="5 6">F-1</strain>
    </source>
</reference>
<dbReference type="InterPro" id="IPR019734">
    <property type="entry name" value="TPR_rpt"/>
</dbReference>
<accession>A0A7K1KJQ1</accession>
<evidence type="ECO:0000256" key="3">
    <source>
        <dbReference type="PROSITE-ProRule" id="PRU00339"/>
    </source>
</evidence>
<dbReference type="Proteomes" id="UP000461162">
    <property type="component" value="Unassembled WGS sequence"/>
</dbReference>
<feature type="transmembrane region" description="Helical" evidence="4">
    <location>
        <begin position="12"/>
        <end position="31"/>
    </location>
</feature>
<keyword evidence="4" id="KW-0472">Membrane</keyword>
<keyword evidence="2 3" id="KW-0802">TPR repeat</keyword>
<dbReference type="EMBL" id="WODC01000001">
    <property type="protein sequence ID" value="MUM76307.1"/>
    <property type="molecule type" value="Genomic_DNA"/>
</dbReference>
<dbReference type="SMART" id="SM00028">
    <property type="entry name" value="TPR"/>
    <property type="match status" value="3"/>
</dbReference>
<dbReference type="Pfam" id="PF13174">
    <property type="entry name" value="TPR_6"/>
    <property type="match status" value="1"/>
</dbReference>
<comment type="caution">
    <text evidence="5">The sequence shown here is derived from an EMBL/GenBank/DDBJ whole genome shotgun (WGS) entry which is preliminary data.</text>
</comment>
<dbReference type="InterPro" id="IPR011990">
    <property type="entry name" value="TPR-like_helical_dom_sf"/>
</dbReference>
<dbReference type="PANTHER" id="PTHR44943">
    <property type="entry name" value="CELLULOSE SYNTHASE OPERON PROTEIN C"/>
    <property type="match status" value="1"/>
</dbReference>
<keyword evidence="1" id="KW-0677">Repeat</keyword>
<keyword evidence="4" id="KW-0812">Transmembrane</keyword>
<evidence type="ECO:0000313" key="5">
    <source>
        <dbReference type="EMBL" id="MUM76307.1"/>
    </source>
</evidence>
<dbReference type="InterPro" id="IPR051685">
    <property type="entry name" value="Ycf3/AcsC/BcsC/TPR_MFPF"/>
</dbReference>
<dbReference type="RefSeq" id="WP_155931809.1">
    <property type="nucleotide sequence ID" value="NZ_WODC01000001.1"/>
</dbReference>
<proteinExistence type="predicted"/>
<keyword evidence="6" id="KW-1185">Reference proteome</keyword>
<gene>
    <name evidence="5" type="ORF">GKC30_01515</name>
</gene>
<dbReference type="PROSITE" id="PS50005">
    <property type="entry name" value="TPR"/>
    <property type="match status" value="2"/>
</dbReference>
<evidence type="ECO:0000256" key="4">
    <source>
        <dbReference type="SAM" id="Phobius"/>
    </source>
</evidence>
<name>A0A7K1KJQ1_9BACT</name>
<evidence type="ECO:0000256" key="2">
    <source>
        <dbReference type="ARBA" id="ARBA00022803"/>
    </source>
</evidence>
<evidence type="ECO:0000313" key="6">
    <source>
        <dbReference type="Proteomes" id="UP000461162"/>
    </source>
</evidence>
<evidence type="ECO:0000256" key="1">
    <source>
        <dbReference type="ARBA" id="ARBA00022737"/>
    </source>
</evidence>
<sequence>MTASNVELGRKAVIAMVFLGVAAMFVASFVYRLNNPNLFVASRQTPNQEVSPGTMPPGMEQMGGNMARIRDYMAQVEANPDDVDALIGLGNSFLMMRAWERAVAPLDRANELRPGDIEVLKGIGIARFSLEDYIKASAAYDEILEIAPDDTLALFNLGVIFKYYFDKPDQARAYFEKVLTLEREDSEMIKLAKQELEK</sequence>
<feature type="repeat" description="TPR" evidence="3">
    <location>
        <begin position="117"/>
        <end position="150"/>
    </location>
</feature>
<protein>
    <submittedName>
        <fullName evidence="5">Tetratricopeptide repeat protein</fullName>
    </submittedName>
</protein>
<dbReference type="PANTHER" id="PTHR44943:SF8">
    <property type="entry name" value="TPR REPEAT-CONTAINING PROTEIN MJ0263"/>
    <property type="match status" value="1"/>
</dbReference>
<dbReference type="SUPFAM" id="SSF48452">
    <property type="entry name" value="TPR-like"/>
    <property type="match status" value="1"/>
</dbReference>